<dbReference type="EMBL" id="AP022599">
    <property type="protein sequence ID" value="BBY83484.1"/>
    <property type="molecule type" value="Genomic_DNA"/>
</dbReference>
<proteinExistence type="predicted"/>
<feature type="compositionally biased region" description="Low complexity" evidence="1">
    <location>
        <begin position="818"/>
        <end position="861"/>
    </location>
</feature>
<organism evidence="3 4">
    <name type="scientific">Mycolicibacterium pulveris</name>
    <name type="common">Mycobacterium pulveris</name>
    <dbReference type="NCBI Taxonomy" id="36813"/>
    <lineage>
        <taxon>Bacteria</taxon>
        <taxon>Bacillati</taxon>
        <taxon>Actinomycetota</taxon>
        <taxon>Actinomycetes</taxon>
        <taxon>Mycobacteriales</taxon>
        <taxon>Mycobacteriaceae</taxon>
        <taxon>Mycolicibacterium</taxon>
    </lineage>
</organism>
<keyword evidence="2" id="KW-0472">Membrane</keyword>
<feature type="region of interest" description="Disordered" evidence="1">
    <location>
        <begin position="736"/>
        <end position="861"/>
    </location>
</feature>
<accession>A0A7I7UPS5</accession>
<sequence>MGSTDVTVTTEGAGATRTAPRRADGVELIGELAGSGHRVAPALVRRADGQTVALTPLLYAMLRELDGSRTPADIAEAVSGSTGRAVSEDNVCQLIEQRLAPLGLTVLPDGSEPQVQKRDPLLGLKFRHVITDPARTRRLTDPFRFLFRTWMVVAILVAFAVVCWWVCFHKGLAAAAYDAFERPGLLILVFVVTVLSAGFHEFGHAAAARYGGATPGVMGFGLYLVWPAFYTDVTDSYRLSRKGRLRTDLGGLYFNAVVAVAITALWLGLRYDALLLVVATQIIQMVRQLTPLVRFDGYHVLADLTGVPDLYGRIKPTLLGMLPWRWGEPQANQLKWWARVVVTAWVIVVVPLLIGMLTLAIVALPRLLASAWASLNRQHDVLSSAWVDGDMVQVIARVLAMVAIVIPMAAIIYLLVRVGRRICATAWQGTAGKPVKRALVGVLGAAALAGIAYAWFPNEQNYQPIQASDRGTISDIVYALRVETMGERQRRAVEDSPHPVAVTRPLAAGQRGVMNALWDTRTPPPTFRSPQLAVIVVPRTVSAAANGGGYAPAAATPGAADDVGWVFPFDKPIAPEPGDGNNQALAVNTTDGTIVYDTAFALVWTTDEEYAMNINEAHAYASCNSCAAVAVSYQVVFVVDQDETNDNVAVPQNLSGALNYECVNCMTVSMARQLFVTLDEDLSPEAKAELEALWEEIDRFGDDIAAGQVPLNEIDGRLDEYTTEIMWIVETDQPGTFASLTPTTAPPTPTPVTAEEPLPSATSPPPSSATPEPTATSATESTESTSEEATSGPTATTEPTPADDPLPSEPTESTAVEDSTTTTDSTSDGTTTDATPSDDTGSDSTDSDASASDGSGSDGTA</sequence>
<gene>
    <name evidence="3" type="ORF">MPUL_46420</name>
</gene>
<feature type="transmembrane region" description="Helical" evidence="2">
    <location>
        <begin position="179"/>
        <end position="198"/>
    </location>
</feature>
<feature type="transmembrane region" description="Helical" evidence="2">
    <location>
        <begin position="145"/>
        <end position="167"/>
    </location>
</feature>
<dbReference type="Proteomes" id="UP000467252">
    <property type="component" value="Chromosome"/>
</dbReference>
<dbReference type="CDD" id="cd05709">
    <property type="entry name" value="S2P-M50"/>
    <property type="match status" value="1"/>
</dbReference>
<feature type="transmembrane region" description="Helical" evidence="2">
    <location>
        <begin position="437"/>
        <end position="456"/>
    </location>
</feature>
<evidence type="ECO:0000256" key="2">
    <source>
        <dbReference type="SAM" id="Phobius"/>
    </source>
</evidence>
<evidence type="ECO:0000256" key="1">
    <source>
        <dbReference type="SAM" id="MobiDB-lite"/>
    </source>
</evidence>
<feature type="transmembrane region" description="Helical" evidence="2">
    <location>
        <begin position="394"/>
        <end position="416"/>
    </location>
</feature>
<protein>
    <recommendedName>
        <fullName evidence="5">Peptide zinc metalloprotease protein</fullName>
    </recommendedName>
</protein>
<feature type="compositionally biased region" description="Low complexity" evidence="1">
    <location>
        <begin position="751"/>
        <end position="761"/>
    </location>
</feature>
<feature type="transmembrane region" description="Helical" evidence="2">
    <location>
        <begin position="250"/>
        <end position="269"/>
    </location>
</feature>
<evidence type="ECO:0000313" key="3">
    <source>
        <dbReference type="EMBL" id="BBY83484.1"/>
    </source>
</evidence>
<name>A0A7I7UPS5_MYCPV</name>
<feature type="transmembrane region" description="Helical" evidence="2">
    <location>
        <begin position="210"/>
        <end position="230"/>
    </location>
</feature>
<keyword evidence="2" id="KW-1133">Transmembrane helix</keyword>
<dbReference type="AlphaFoldDB" id="A0A7I7UPS5"/>
<keyword evidence="4" id="KW-1185">Reference proteome</keyword>
<keyword evidence="2" id="KW-0812">Transmembrane</keyword>
<evidence type="ECO:0000313" key="4">
    <source>
        <dbReference type="Proteomes" id="UP000467252"/>
    </source>
</evidence>
<feature type="compositionally biased region" description="Low complexity" evidence="1">
    <location>
        <begin position="769"/>
        <end position="800"/>
    </location>
</feature>
<evidence type="ECO:0008006" key="5">
    <source>
        <dbReference type="Google" id="ProtNLM"/>
    </source>
</evidence>
<feature type="transmembrane region" description="Helical" evidence="2">
    <location>
        <begin position="340"/>
        <end position="364"/>
    </location>
</feature>
<reference evidence="3 4" key="1">
    <citation type="journal article" date="2019" name="Emerg. Microbes Infect.">
        <title>Comprehensive subspecies identification of 175 nontuberculous mycobacteria species based on 7547 genomic profiles.</title>
        <authorList>
            <person name="Matsumoto Y."/>
            <person name="Kinjo T."/>
            <person name="Motooka D."/>
            <person name="Nabeya D."/>
            <person name="Jung N."/>
            <person name="Uechi K."/>
            <person name="Horii T."/>
            <person name="Iida T."/>
            <person name="Fujita J."/>
            <person name="Nakamura S."/>
        </authorList>
    </citation>
    <scope>NUCLEOTIDE SEQUENCE [LARGE SCALE GENOMIC DNA]</scope>
    <source>
        <strain evidence="3 4">JCM 6370</strain>
    </source>
</reference>